<dbReference type="GO" id="GO:0005886">
    <property type="term" value="C:plasma membrane"/>
    <property type="evidence" value="ECO:0007669"/>
    <property type="project" value="TreeGrafter"/>
</dbReference>
<evidence type="ECO:0000256" key="7">
    <source>
        <dbReference type="ARBA" id="ARBA00023170"/>
    </source>
</evidence>
<evidence type="ECO:0000256" key="6">
    <source>
        <dbReference type="ARBA" id="ARBA00023157"/>
    </source>
</evidence>
<dbReference type="PROSITE" id="PS01209">
    <property type="entry name" value="LDLRA_1"/>
    <property type="match status" value="1"/>
</dbReference>
<dbReference type="InterPro" id="IPR011042">
    <property type="entry name" value="6-blade_b-propeller_TolB-like"/>
</dbReference>
<keyword evidence="4" id="KW-1133">Transmembrane helix</keyword>
<evidence type="ECO:0000256" key="3">
    <source>
        <dbReference type="ARBA" id="ARBA00022737"/>
    </source>
</evidence>
<name>A0A820F4E2_9BILA</name>
<dbReference type="CDD" id="cd00112">
    <property type="entry name" value="LDLa"/>
    <property type="match status" value="2"/>
</dbReference>
<protein>
    <submittedName>
        <fullName evidence="10">Uncharacterized protein</fullName>
    </submittedName>
</protein>
<proteinExistence type="predicted"/>
<evidence type="ECO:0000256" key="1">
    <source>
        <dbReference type="ARBA" id="ARBA00004167"/>
    </source>
</evidence>
<dbReference type="SMART" id="SM00192">
    <property type="entry name" value="LDLa"/>
    <property type="match status" value="3"/>
</dbReference>
<comment type="subcellular location">
    <subcellularLocation>
        <location evidence="1">Membrane</location>
        <topology evidence="1">Single-pass membrane protein</topology>
    </subcellularLocation>
</comment>
<reference evidence="10" key="1">
    <citation type="submission" date="2021-02" db="EMBL/GenBank/DDBJ databases">
        <authorList>
            <person name="Nowell W R."/>
        </authorList>
    </citation>
    <scope>NUCLEOTIDE SEQUENCE</scope>
</reference>
<dbReference type="Gene3D" id="4.10.400.10">
    <property type="entry name" value="Low-density Lipoprotein Receptor"/>
    <property type="match status" value="3"/>
</dbReference>
<dbReference type="InterPro" id="IPR023415">
    <property type="entry name" value="LDLR_class-A_CS"/>
</dbReference>
<sequence length="358" mass="41543">CYTLLHQTISDYLPQRIILYPEKGLLFYTAISKSRAQHIVRLGMDGRNFKLFFTIKTTNDIENVNYLRSLLTIDRINHYLYFYNGLDKIFILNMHGEILHIQYQTIHRFHSFKIFSDKMYKAFANISETNQSEFSINPKYALGTTLLEPGFISDSNRVLQNFYNKSSSFVSDSSLLNSLHNLYYYRYPLHMIDFIIIDSNEKKACNNTSSFHCSSSSKCITIADLCNNITDCLLGEDEHDIVCKHFCEWPSLNMCTKKYPNLCSDVEFYCDGKCVSVTHRCDHEPYCYDGADDPFDCINVTCPHEYFKCPLSGKCIPFEKVCDNVEDCPTIDRINGMIADESSQACSMNFIVLLFFYY</sequence>
<evidence type="ECO:0000256" key="4">
    <source>
        <dbReference type="ARBA" id="ARBA00022989"/>
    </source>
</evidence>
<feature type="non-terminal residue" evidence="10">
    <location>
        <position position="1"/>
    </location>
</feature>
<accession>A0A820F4E2</accession>
<organism evidence="10 11">
    <name type="scientific">Adineta steineri</name>
    <dbReference type="NCBI Taxonomy" id="433720"/>
    <lineage>
        <taxon>Eukaryota</taxon>
        <taxon>Metazoa</taxon>
        <taxon>Spiralia</taxon>
        <taxon>Gnathifera</taxon>
        <taxon>Rotifera</taxon>
        <taxon>Eurotatoria</taxon>
        <taxon>Bdelloidea</taxon>
        <taxon>Adinetida</taxon>
        <taxon>Adinetidae</taxon>
        <taxon>Adineta</taxon>
    </lineage>
</organism>
<dbReference type="GO" id="GO:0005041">
    <property type="term" value="F:low-density lipoprotein particle receptor activity"/>
    <property type="evidence" value="ECO:0007669"/>
    <property type="project" value="TreeGrafter"/>
</dbReference>
<dbReference type="AlphaFoldDB" id="A0A820F4E2"/>
<comment type="caution">
    <text evidence="9">Lacks conserved residue(s) required for the propagation of feature annotation.</text>
</comment>
<dbReference type="PANTHER" id="PTHR22722">
    <property type="entry name" value="LOW-DENSITY LIPOPROTEIN RECEPTOR-RELATED PROTEIN 2-RELATED"/>
    <property type="match status" value="1"/>
</dbReference>
<evidence type="ECO:0000313" key="10">
    <source>
        <dbReference type="EMBL" id="CAF4258069.1"/>
    </source>
</evidence>
<keyword evidence="5" id="KW-0472">Membrane</keyword>
<evidence type="ECO:0000313" key="11">
    <source>
        <dbReference type="Proteomes" id="UP000663868"/>
    </source>
</evidence>
<dbReference type="PRINTS" id="PR00261">
    <property type="entry name" value="LDLRECEPTOR"/>
</dbReference>
<keyword evidence="7" id="KW-0675">Receptor</keyword>
<dbReference type="EMBL" id="CAJOBB010011254">
    <property type="protein sequence ID" value="CAF4258069.1"/>
    <property type="molecule type" value="Genomic_DNA"/>
</dbReference>
<dbReference type="InterPro" id="IPR051221">
    <property type="entry name" value="LDLR-related"/>
</dbReference>
<dbReference type="InterPro" id="IPR036055">
    <property type="entry name" value="LDL_receptor-like_sf"/>
</dbReference>
<dbReference type="PROSITE" id="PS50068">
    <property type="entry name" value="LDLRA_2"/>
    <property type="match status" value="3"/>
</dbReference>
<keyword evidence="8" id="KW-0325">Glycoprotein</keyword>
<comment type="caution">
    <text evidence="10">The sequence shown here is derived from an EMBL/GenBank/DDBJ whole genome shotgun (WGS) entry which is preliminary data.</text>
</comment>
<evidence type="ECO:0000256" key="8">
    <source>
        <dbReference type="ARBA" id="ARBA00023180"/>
    </source>
</evidence>
<dbReference type="PANTHER" id="PTHR22722:SF5">
    <property type="entry name" value="LOW-DENSITY LIPOPROTEIN RECEPTOR-RELATED PROTEIN 1B"/>
    <property type="match status" value="1"/>
</dbReference>
<evidence type="ECO:0000256" key="2">
    <source>
        <dbReference type="ARBA" id="ARBA00022692"/>
    </source>
</evidence>
<evidence type="ECO:0000256" key="5">
    <source>
        <dbReference type="ARBA" id="ARBA00023136"/>
    </source>
</evidence>
<dbReference type="Gene3D" id="2.120.10.30">
    <property type="entry name" value="TolB, C-terminal domain"/>
    <property type="match status" value="1"/>
</dbReference>
<dbReference type="GO" id="GO:0043235">
    <property type="term" value="C:receptor complex"/>
    <property type="evidence" value="ECO:0007669"/>
    <property type="project" value="TreeGrafter"/>
</dbReference>
<dbReference type="SUPFAM" id="SSF57424">
    <property type="entry name" value="LDL receptor-like module"/>
    <property type="match status" value="2"/>
</dbReference>
<keyword evidence="3" id="KW-0677">Repeat</keyword>
<gene>
    <name evidence="10" type="ORF">KXQ929_LOCUS43185</name>
</gene>
<evidence type="ECO:0000256" key="9">
    <source>
        <dbReference type="PROSITE-ProRule" id="PRU00124"/>
    </source>
</evidence>
<dbReference type="Proteomes" id="UP000663868">
    <property type="component" value="Unassembled WGS sequence"/>
</dbReference>
<keyword evidence="2" id="KW-0812">Transmembrane</keyword>
<keyword evidence="6" id="KW-1015">Disulfide bond</keyword>
<dbReference type="InterPro" id="IPR002172">
    <property type="entry name" value="LDrepeatLR_classA_rpt"/>
</dbReference>